<accession>A0AAD0E688</accession>
<sequence length="306" mass="32205">MSDAVLAQYVRDGVVESEHRGHLLALNADGSVNFSLGDPSHLIFPRSTVKCIQGAAMVRAGLKLEPRLLALGASSHSGSGAHIAAVKEILTLAKLDESALQCALDKPLGEAERRTWGEAPATRIAMNCSGKHAAMLLTCVTNNWPTDNYLDAAHSLQVAIKSELETLAGEKITLTSTDGCGAPLFLLTVAGLARAMRAITISTDSAHQSVMEASRAHPQMVAGVGRLTTQMIEGVPGLYLKDGAEAVEVATMTDGRTLVFKVSDGSLRPFRVLVHAGLAKLGIDSPYEVENVLGGNTVIGTIRATF</sequence>
<protein>
    <submittedName>
        <fullName evidence="1">L-asparaginase II</fullName>
    </submittedName>
</protein>
<evidence type="ECO:0000313" key="1">
    <source>
        <dbReference type="EMBL" id="ASY22074.1"/>
    </source>
</evidence>
<proteinExistence type="predicted"/>
<organism evidence="1 2">
    <name type="scientific">Candidatus Planktophila versatilis</name>
    <dbReference type="NCBI Taxonomy" id="1884905"/>
    <lineage>
        <taxon>Bacteria</taxon>
        <taxon>Bacillati</taxon>
        <taxon>Actinomycetota</taxon>
        <taxon>Actinomycetes</taxon>
        <taxon>Candidatus Nanopelagicales</taxon>
        <taxon>Candidatus Nanopelagicaceae</taxon>
        <taxon>Candidatus Planktophila</taxon>
    </lineage>
</organism>
<dbReference type="PANTHER" id="PTHR42110">
    <property type="entry name" value="L-ASPARAGINASE, PUTATIVE (AFU_ORTHOLOGUE AFUA_3G11890)-RELATED"/>
    <property type="match status" value="1"/>
</dbReference>
<dbReference type="EMBL" id="CP016778">
    <property type="protein sequence ID" value="ASY22074.1"/>
    <property type="molecule type" value="Genomic_DNA"/>
</dbReference>
<dbReference type="InterPro" id="IPR010349">
    <property type="entry name" value="Asparaginase_II"/>
</dbReference>
<dbReference type="Pfam" id="PF06089">
    <property type="entry name" value="Asparaginase_II"/>
    <property type="match status" value="1"/>
</dbReference>
<reference evidence="1 2" key="1">
    <citation type="submission" date="2016-07" db="EMBL/GenBank/DDBJ databases">
        <title>High microdiversification within the ubiquitous acI lineage of Actinobacteria.</title>
        <authorList>
            <person name="Neuenschwander S.M."/>
            <person name="Salcher M."/>
            <person name="Ghai R."/>
            <person name="Pernthaler J."/>
        </authorList>
    </citation>
    <scope>NUCLEOTIDE SEQUENCE [LARGE SCALE GENOMIC DNA]</scope>
    <source>
        <strain evidence="1">MMS-IIB-76</strain>
    </source>
</reference>
<dbReference type="PANTHER" id="PTHR42110:SF1">
    <property type="entry name" value="L-ASPARAGINASE, PUTATIVE (AFU_ORTHOLOGUE AFUA_3G11890)-RELATED"/>
    <property type="match status" value="1"/>
</dbReference>
<dbReference type="RefSeq" id="WP_095696692.1">
    <property type="nucleotide sequence ID" value="NZ_CP016778.1"/>
</dbReference>
<dbReference type="Proteomes" id="UP000217194">
    <property type="component" value="Chromosome"/>
</dbReference>
<name>A0AAD0E688_9ACTN</name>
<gene>
    <name evidence="1" type="ORF">A1sIIB76_00335</name>
</gene>
<dbReference type="AlphaFoldDB" id="A0AAD0E688"/>
<evidence type="ECO:0000313" key="2">
    <source>
        <dbReference type="Proteomes" id="UP000217194"/>
    </source>
</evidence>